<dbReference type="PANTHER" id="PTHR31973">
    <property type="entry name" value="POLYPROTEIN, PUTATIVE-RELATED"/>
    <property type="match status" value="1"/>
</dbReference>
<feature type="compositionally biased region" description="Basic and acidic residues" evidence="1">
    <location>
        <begin position="298"/>
        <end position="314"/>
    </location>
</feature>
<gene>
    <name evidence="3" type="ORF">DH2020_026724</name>
</gene>
<dbReference type="EMBL" id="JABTTQ020000410">
    <property type="protein sequence ID" value="KAK6139524.1"/>
    <property type="molecule type" value="Genomic_DNA"/>
</dbReference>
<dbReference type="PANTHER" id="PTHR31973:SF187">
    <property type="entry name" value="MUTATOR TRANSPOSASE MUDRA PROTEIN"/>
    <property type="match status" value="1"/>
</dbReference>
<feature type="domain" description="Transposase MuDR plant" evidence="2">
    <location>
        <begin position="112"/>
        <end position="173"/>
    </location>
</feature>
<evidence type="ECO:0000256" key="1">
    <source>
        <dbReference type="SAM" id="MobiDB-lite"/>
    </source>
</evidence>
<organism evidence="3 4">
    <name type="scientific">Rehmannia glutinosa</name>
    <name type="common">Chinese foxglove</name>
    <dbReference type="NCBI Taxonomy" id="99300"/>
    <lineage>
        <taxon>Eukaryota</taxon>
        <taxon>Viridiplantae</taxon>
        <taxon>Streptophyta</taxon>
        <taxon>Embryophyta</taxon>
        <taxon>Tracheophyta</taxon>
        <taxon>Spermatophyta</taxon>
        <taxon>Magnoliopsida</taxon>
        <taxon>eudicotyledons</taxon>
        <taxon>Gunneridae</taxon>
        <taxon>Pentapetalae</taxon>
        <taxon>asterids</taxon>
        <taxon>lamiids</taxon>
        <taxon>Lamiales</taxon>
        <taxon>Orobanchaceae</taxon>
        <taxon>Rehmannieae</taxon>
        <taxon>Rehmannia</taxon>
    </lineage>
</organism>
<dbReference type="Proteomes" id="UP001318860">
    <property type="component" value="Unassembled WGS sequence"/>
</dbReference>
<comment type="caution">
    <text evidence="3">The sequence shown here is derived from an EMBL/GenBank/DDBJ whole genome shotgun (WGS) entry which is preliminary data.</text>
</comment>
<dbReference type="Pfam" id="PF03108">
    <property type="entry name" value="DBD_Tnp_Mut"/>
    <property type="match status" value="1"/>
</dbReference>
<feature type="compositionally biased region" description="Basic residues" evidence="1">
    <location>
        <begin position="286"/>
        <end position="297"/>
    </location>
</feature>
<name>A0ABR0VXT9_REHGL</name>
<proteinExistence type="predicted"/>
<feature type="region of interest" description="Disordered" evidence="1">
    <location>
        <begin position="47"/>
        <end position="91"/>
    </location>
</feature>
<protein>
    <recommendedName>
        <fullName evidence="2">Transposase MuDR plant domain-containing protein</fullName>
    </recommendedName>
</protein>
<evidence type="ECO:0000313" key="4">
    <source>
        <dbReference type="Proteomes" id="UP001318860"/>
    </source>
</evidence>
<sequence length="314" mass="36333">MNENTQNQIDKNIEKGKRVMEMSKQVGDENCYFDQIDLDVLIDNFTEGGSFDENENSDKDDDFGGMNPSNDSGMSIDDNSEDDFDIDKSSDRENETNIVFKQGDLLNPWFEIGQTFGSKKLFSEDLHGHAIRTRRSLKTTKNDKRRIYARCVDEKCDWHINALKIFNQESFQIREYNSNHKCGRQYHVSNVSSKWLANKFVEAFRIDPSMNVKGFRNEAIMDIRWIPCKHGVSAIEALSEDPEDYVLECYSVETYCKVYETLINPMSGPMLWEKTGYIPPLPPNFGRKRGRPSRARRLGADEKGEKETKETTMH</sequence>
<reference evidence="3 4" key="1">
    <citation type="journal article" date="2021" name="Comput. Struct. Biotechnol. J.">
        <title>De novo genome assembly of the potent medicinal plant Rehmannia glutinosa using nanopore technology.</title>
        <authorList>
            <person name="Ma L."/>
            <person name="Dong C."/>
            <person name="Song C."/>
            <person name="Wang X."/>
            <person name="Zheng X."/>
            <person name="Niu Y."/>
            <person name="Chen S."/>
            <person name="Feng W."/>
        </authorList>
    </citation>
    <scope>NUCLEOTIDE SEQUENCE [LARGE SCALE GENOMIC DNA]</scope>
    <source>
        <strain evidence="3">DH-2019</strain>
    </source>
</reference>
<dbReference type="InterPro" id="IPR004332">
    <property type="entry name" value="Transposase_MuDR"/>
</dbReference>
<evidence type="ECO:0000313" key="3">
    <source>
        <dbReference type="EMBL" id="KAK6139524.1"/>
    </source>
</evidence>
<feature type="compositionally biased region" description="Acidic residues" evidence="1">
    <location>
        <begin position="50"/>
        <end position="63"/>
    </location>
</feature>
<accession>A0ABR0VXT9</accession>
<keyword evidence="4" id="KW-1185">Reference proteome</keyword>
<feature type="region of interest" description="Disordered" evidence="1">
    <location>
        <begin position="283"/>
        <end position="314"/>
    </location>
</feature>
<evidence type="ECO:0000259" key="2">
    <source>
        <dbReference type="Pfam" id="PF03108"/>
    </source>
</evidence>